<evidence type="ECO:0000313" key="1">
    <source>
        <dbReference type="EMBL" id="TWG12254.1"/>
    </source>
</evidence>
<dbReference type="OrthoDB" id="3627085at2"/>
<dbReference type="EMBL" id="VIWY01000005">
    <property type="protein sequence ID" value="TWG12254.1"/>
    <property type="molecule type" value="Genomic_DNA"/>
</dbReference>
<gene>
    <name evidence="1" type="ORF">FHX34_105121</name>
</gene>
<dbReference type="AlphaFoldDB" id="A0A561VKZ5"/>
<dbReference type="Gene3D" id="1.10.287.1060">
    <property type="entry name" value="ESAT-6-like"/>
    <property type="match status" value="1"/>
</dbReference>
<reference evidence="1 2" key="1">
    <citation type="submission" date="2019-06" db="EMBL/GenBank/DDBJ databases">
        <title>Sequencing the genomes of 1000 actinobacteria strains.</title>
        <authorList>
            <person name="Klenk H.-P."/>
        </authorList>
    </citation>
    <scope>NUCLEOTIDE SEQUENCE [LARGE SCALE GENOMIC DNA]</scope>
    <source>
        <strain evidence="1 2">DSM 43866</strain>
    </source>
</reference>
<comment type="caution">
    <text evidence="1">The sequence shown here is derived from an EMBL/GenBank/DDBJ whole genome shotgun (WGS) entry which is preliminary data.</text>
</comment>
<dbReference type="SUPFAM" id="SSF140453">
    <property type="entry name" value="EsxAB dimer-like"/>
    <property type="match status" value="1"/>
</dbReference>
<organism evidence="1 2">
    <name type="scientific">Actinoplanes teichomyceticus</name>
    <dbReference type="NCBI Taxonomy" id="1867"/>
    <lineage>
        <taxon>Bacteria</taxon>
        <taxon>Bacillati</taxon>
        <taxon>Actinomycetota</taxon>
        <taxon>Actinomycetes</taxon>
        <taxon>Micromonosporales</taxon>
        <taxon>Micromonosporaceae</taxon>
        <taxon>Actinoplanes</taxon>
    </lineage>
</organism>
<dbReference type="InterPro" id="IPR036689">
    <property type="entry name" value="ESAT-6-like_sf"/>
</dbReference>
<sequence length="105" mass="11412">MSAGIQVDTDGLRRAGQQLSQAAQRLDEEWFRFTSRVQSLGDIFGDDVVGGLIGASYQAAHDIADSCFVSVVEAFEGFGTGLEEAADNHAANEQDIADRFDRLMR</sequence>
<name>A0A561VKZ5_ACTTI</name>
<evidence type="ECO:0000313" key="2">
    <source>
        <dbReference type="Proteomes" id="UP000320239"/>
    </source>
</evidence>
<proteinExistence type="predicted"/>
<protein>
    <submittedName>
        <fullName evidence="1">Excreted virulence factor EspC (Type VII ESX diderm)</fullName>
    </submittedName>
</protein>
<dbReference type="Proteomes" id="UP000320239">
    <property type="component" value="Unassembled WGS sequence"/>
</dbReference>
<dbReference type="RefSeq" id="WP_122979117.1">
    <property type="nucleotide sequence ID" value="NZ_BOMX01000099.1"/>
</dbReference>
<accession>A0A561VKZ5</accession>
<keyword evidence="2" id="KW-1185">Reference proteome</keyword>